<dbReference type="PANTHER" id="PTHR31793:SF24">
    <property type="entry name" value="LONG-CHAIN ACYL-COA THIOESTERASE FADM"/>
    <property type="match status" value="1"/>
</dbReference>
<dbReference type="EC" id="3.1.2.-" evidence="1"/>
<sequence>MARFVAHVPLRWTDQDSYRHVNHARTVTLLEEARIALVFDRARAAGATFSDGLLVAGLEVEYKRQIPYRAKPLRVVMWVRDVRAASFTLVYEMHDGPEETDPVAATARTHMALFDLDANRPRRLTAEERTFLGEWGDDA</sequence>
<evidence type="ECO:0000313" key="1">
    <source>
        <dbReference type="EMBL" id="MFD1231956.1"/>
    </source>
</evidence>
<dbReference type="PANTHER" id="PTHR31793">
    <property type="entry name" value="4-HYDROXYBENZOYL-COA THIOESTERASE FAMILY MEMBER"/>
    <property type="match status" value="1"/>
</dbReference>
<dbReference type="RefSeq" id="WP_013676862.1">
    <property type="nucleotide sequence ID" value="NZ_BAABKS010000007.1"/>
</dbReference>
<dbReference type="EMBL" id="JBHTMB010000009">
    <property type="protein sequence ID" value="MFD1231956.1"/>
    <property type="molecule type" value="Genomic_DNA"/>
</dbReference>
<dbReference type="InterPro" id="IPR029069">
    <property type="entry name" value="HotDog_dom_sf"/>
</dbReference>
<proteinExistence type="predicted"/>
<keyword evidence="1" id="KW-0378">Hydrolase</keyword>
<dbReference type="Proteomes" id="UP001597182">
    <property type="component" value="Unassembled WGS sequence"/>
</dbReference>
<dbReference type="CDD" id="cd00586">
    <property type="entry name" value="4HBT"/>
    <property type="match status" value="1"/>
</dbReference>
<evidence type="ECO:0000313" key="2">
    <source>
        <dbReference type="Proteomes" id="UP001597182"/>
    </source>
</evidence>
<gene>
    <name evidence="1" type="ORF">ACFQ34_01540</name>
</gene>
<dbReference type="SUPFAM" id="SSF54637">
    <property type="entry name" value="Thioesterase/thiol ester dehydrase-isomerase"/>
    <property type="match status" value="1"/>
</dbReference>
<organism evidence="1 2">
    <name type="scientific">Pseudonocardia benzenivorans</name>
    <dbReference type="NCBI Taxonomy" id="228005"/>
    <lineage>
        <taxon>Bacteria</taxon>
        <taxon>Bacillati</taxon>
        <taxon>Actinomycetota</taxon>
        <taxon>Actinomycetes</taxon>
        <taxon>Pseudonocardiales</taxon>
        <taxon>Pseudonocardiaceae</taxon>
        <taxon>Pseudonocardia</taxon>
    </lineage>
</organism>
<dbReference type="Gene3D" id="3.10.129.10">
    <property type="entry name" value="Hotdog Thioesterase"/>
    <property type="match status" value="1"/>
</dbReference>
<accession>A0ABW3VAT5</accession>
<dbReference type="GO" id="GO:0016787">
    <property type="term" value="F:hydrolase activity"/>
    <property type="evidence" value="ECO:0007669"/>
    <property type="project" value="UniProtKB-KW"/>
</dbReference>
<dbReference type="InterPro" id="IPR050563">
    <property type="entry name" value="4-hydroxybenzoyl-CoA_TE"/>
</dbReference>
<name>A0ABW3VAT5_9PSEU</name>
<dbReference type="Pfam" id="PF13279">
    <property type="entry name" value="4HBT_2"/>
    <property type="match status" value="1"/>
</dbReference>
<comment type="caution">
    <text evidence="1">The sequence shown here is derived from an EMBL/GenBank/DDBJ whole genome shotgun (WGS) entry which is preliminary data.</text>
</comment>
<protein>
    <submittedName>
        <fullName evidence="1">Acyl-CoA thioesterase</fullName>
        <ecNumber evidence="1">3.1.2.-</ecNumber>
    </submittedName>
</protein>
<reference evidence="2" key="1">
    <citation type="journal article" date="2019" name="Int. J. Syst. Evol. Microbiol.">
        <title>The Global Catalogue of Microorganisms (GCM) 10K type strain sequencing project: providing services to taxonomists for standard genome sequencing and annotation.</title>
        <authorList>
            <consortium name="The Broad Institute Genomics Platform"/>
            <consortium name="The Broad Institute Genome Sequencing Center for Infectious Disease"/>
            <person name="Wu L."/>
            <person name="Ma J."/>
        </authorList>
    </citation>
    <scope>NUCLEOTIDE SEQUENCE [LARGE SCALE GENOMIC DNA]</scope>
    <source>
        <strain evidence="2">CCUG 49018</strain>
    </source>
</reference>
<keyword evidence="2" id="KW-1185">Reference proteome</keyword>